<dbReference type="GO" id="GO:0004386">
    <property type="term" value="F:helicase activity"/>
    <property type="evidence" value="ECO:0007669"/>
    <property type="project" value="UniProtKB-KW"/>
</dbReference>
<dbReference type="PANTHER" id="PTHR10799">
    <property type="entry name" value="SNF2/RAD54 HELICASE FAMILY"/>
    <property type="match status" value="1"/>
</dbReference>
<dbReference type="SUPFAM" id="SSF52540">
    <property type="entry name" value="P-loop containing nucleoside triphosphate hydrolases"/>
    <property type="match status" value="1"/>
</dbReference>
<sequence length="169" mass="19745">MRSKSFIPCFFDEAQAFKNPFTQTARSVKKIQADNRFGLTGTPLENSIEELWSIYHVVFPQLFQGLEAYSHLRTQDIAKRVRPFMLRREKTDVLVELPEKEESLAVSELLPEQKKLYAGFLAKLREETLKHLDKETFDKNKIRILAGLTRLRQFFVTRACLLRAIRAVQ</sequence>
<name>A0A090J418_9BACI</name>
<reference evidence="2 3" key="1">
    <citation type="submission" date="2014-07" db="EMBL/GenBank/DDBJ databases">
        <authorList>
            <person name="Wibberg Daniel"/>
        </authorList>
    </citation>
    <scope>NUCLEOTIDE SEQUENCE [LARGE SCALE GENOMIC DNA]</scope>
</reference>
<dbReference type="EMBL" id="CCRF01000080">
    <property type="protein sequence ID" value="CEE02630.1"/>
    <property type="molecule type" value="Genomic_DNA"/>
</dbReference>
<proteinExistence type="predicted"/>
<dbReference type="AlphaFoldDB" id="A0A090J418"/>
<keyword evidence="3" id="KW-1185">Reference proteome</keyword>
<dbReference type="InterPro" id="IPR038718">
    <property type="entry name" value="SNF2-like_sf"/>
</dbReference>
<accession>A0A090J418</accession>
<dbReference type="InterPro" id="IPR027417">
    <property type="entry name" value="P-loop_NTPase"/>
</dbReference>
<evidence type="ECO:0000259" key="1">
    <source>
        <dbReference type="Pfam" id="PF00176"/>
    </source>
</evidence>
<dbReference type="GO" id="GO:0005524">
    <property type="term" value="F:ATP binding"/>
    <property type="evidence" value="ECO:0007669"/>
    <property type="project" value="InterPro"/>
</dbReference>
<evidence type="ECO:0000313" key="3">
    <source>
        <dbReference type="Proteomes" id="UP000040576"/>
    </source>
</evidence>
<keyword evidence="2" id="KW-0067">ATP-binding</keyword>
<organism evidence="2 3">
    <name type="scientific">Caldibacillus thermoamylovorans</name>
    <dbReference type="NCBI Taxonomy" id="35841"/>
    <lineage>
        <taxon>Bacteria</taxon>
        <taxon>Bacillati</taxon>
        <taxon>Bacillota</taxon>
        <taxon>Bacilli</taxon>
        <taxon>Bacillales</taxon>
        <taxon>Bacillaceae</taxon>
        <taxon>Caldibacillus</taxon>
    </lineage>
</organism>
<gene>
    <name evidence="2" type="ORF">BT1A1_2837</name>
</gene>
<evidence type="ECO:0000313" key="2">
    <source>
        <dbReference type="EMBL" id="CEE02630.1"/>
    </source>
</evidence>
<keyword evidence="2" id="KW-0547">Nucleotide-binding</keyword>
<keyword evidence="2" id="KW-0347">Helicase</keyword>
<dbReference type="InterPro" id="IPR000330">
    <property type="entry name" value="SNF2_N"/>
</dbReference>
<protein>
    <submittedName>
        <fullName evidence="2">Superfamily II DNA/RNA helicase</fullName>
    </submittedName>
</protein>
<dbReference type="Gene3D" id="3.40.50.10810">
    <property type="entry name" value="Tandem AAA-ATPase domain"/>
    <property type="match status" value="1"/>
</dbReference>
<keyword evidence="2" id="KW-0378">Hydrolase</keyword>
<dbReference type="Proteomes" id="UP000040576">
    <property type="component" value="Unassembled WGS sequence"/>
</dbReference>
<feature type="domain" description="SNF2 N-terminal" evidence="1">
    <location>
        <begin position="11"/>
        <end position="154"/>
    </location>
</feature>
<dbReference type="Pfam" id="PF00176">
    <property type="entry name" value="SNF2-rel_dom"/>
    <property type="match status" value="1"/>
</dbReference>
<dbReference type="Gene3D" id="3.40.50.300">
    <property type="entry name" value="P-loop containing nucleotide triphosphate hydrolases"/>
    <property type="match status" value="1"/>
</dbReference>